<feature type="binding site" evidence="1">
    <location>
        <position position="199"/>
    </location>
    <ligand>
        <name>Zn(2+)</name>
        <dbReference type="ChEBI" id="CHEBI:29105"/>
        <note>catalytic</note>
    </ligand>
</feature>
<evidence type="ECO:0000256" key="1">
    <source>
        <dbReference type="PROSITE-ProRule" id="PRU01211"/>
    </source>
</evidence>
<dbReference type="Pfam" id="PF04151">
    <property type="entry name" value="PPC"/>
    <property type="match status" value="2"/>
</dbReference>
<dbReference type="PANTHER" id="PTHR10127:SF850">
    <property type="entry name" value="METALLOENDOPEPTIDASE"/>
    <property type="match status" value="1"/>
</dbReference>
<keyword evidence="1" id="KW-0645">Protease</keyword>
<evidence type="ECO:0000259" key="3">
    <source>
        <dbReference type="PROSITE" id="PS51864"/>
    </source>
</evidence>
<dbReference type="Gene3D" id="3.40.390.10">
    <property type="entry name" value="Collagenase (Catalytic Domain)"/>
    <property type="match status" value="1"/>
</dbReference>
<comment type="caution">
    <text evidence="1">Lacks conserved residue(s) required for the propagation of feature annotation.</text>
</comment>
<dbReference type="Gene3D" id="2.60.120.380">
    <property type="match status" value="3"/>
</dbReference>
<keyword evidence="1" id="KW-0479">Metal-binding</keyword>
<dbReference type="SMART" id="SM00235">
    <property type="entry name" value="ZnMc"/>
    <property type="match status" value="1"/>
</dbReference>
<proteinExistence type="predicted"/>
<name>A0A1I1SL44_9GAMM</name>
<keyword evidence="1" id="KW-0378">Hydrolase</keyword>
<feature type="domain" description="Peptidase M12A" evidence="3">
    <location>
        <begin position="104"/>
        <end position="299"/>
    </location>
</feature>
<dbReference type="AlphaFoldDB" id="A0A1I1SL44"/>
<dbReference type="RefSeq" id="WP_091990338.1">
    <property type="nucleotide sequence ID" value="NZ_FOLO01000060.1"/>
</dbReference>
<keyword evidence="2" id="KW-0732">Signal</keyword>
<dbReference type="EMBL" id="FOLO01000060">
    <property type="protein sequence ID" value="SFD47131.1"/>
    <property type="molecule type" value="Genomic_DNA"/>
</dbReference>
<keyword evidence="1" id="KW-0862">Zinc</keyword>
<dbReference type="GO" id="GO:0004222">
    <property type="term" value="F:metalloendopeptidase activity"/>
    <property type="evidence" value="ECO:0007669"/>
    <property type="project" value="UniProtKB-UniRule"/>
</dbReference>
<feature type="binding site" evidence="1">
    <location>
        <position position="205"/>
    </location>
    <ligand>
        <name>Zn(2+)</name>
        <dbReference type="ChEBI" id="CHEBI:29105"/>
        <note>catalytic</note>
    </ligand>
</feature>
<feature type="chain" id="PRO_5011515115" evidence="2">
    <location>
        <begin position="22"/>
        <end position="623"/>
    </location>
</feature>
<dbReference type="Proteomes" id="UP000198862">
    <property type="component" value="Unassembled WGS sequence"/>
</dbReference>
<dbReference type="GO" id="GO:0008270">
    <property type="term" value="F:zinc ion binding"/>
    <property type="evidence" value="ECO:0007669"/>
    <property type="project" value="UniProtKB-UniRule"/>
</dbReference>
<feature type="active site" evidence="1">
    <location>
        <position position="196"/>
    </location>
</feature>
<dbReference type="Pfam" id="PF01400">
    <property type="entry name" value="Astacin"/>
    <property type="match status" value="1"/>
</dbReference>
<dbReference type="GO" id="GO:0006508">
    <property type="term" value="P:proteolysis"/>
    <property type="evidence" value="ECO:0007669"/>
    <property type="project" value="UniProtKB-KW"/>
</dbReference>
<gene>
    <name evidence="4" type="ORF">SAMN02745724_04618</name>
</gene>
<dbReference type="STRING" id="1123010.SAMN02745724_04618"/>
<evidence type="ECO:0000313" key="4">
    <source>
        <dbReference type="EMBL" id="SFD47131.1"/>
    </source>
</evidence>
<dbReference type="PANTHER" id="PTHR10127">
    <property type="entry name" value="DISCOIDIN, CUB, EGF, LAMININ , AND ZINC METALLOPROTEASE DOMAIN CONTAINING"/>
    <property type="match status" value="1"/>
</dbReference>
<reference evidence="4 5" key="1">
    <citation type="submission" date="2016-10" db="EMBL/GenBank/DDBJ databases">
        <authorList>
            <person name="de Groot N.N."/>
        </authorList>
    </citation>
    <scope>NUCLEOTIDE SEQUENCE [LARGE SCALE GENOMIC DNA]</scope>
    <source>
        <strain evidence="4 5">DSM 6059</strain>
    </source>
</reference>
<dbReference type="PRINTS" id="PR00480">
    <property type="entry name" value="ASTACIN"/>
</dbReference>
<accession>A0A1I1SL44</accession>
<dbReference type="InterPro" id="IPR007280">
    <property type="entry name" value="Peptidase_C_arc/bac"/>
</dbReference>
<organism evidence="4 5">
    <name type="scientific">Pseudoalteromonas denitrificans DSM 6059</name>
    <dbReference type="NCBI Taxonomy" id="1123010"/>
    <lineage>
        <taxon>Bacteria</taxon>
        <taxon>Pseudomonadati</taxon>
        <taxon>Pseudomonadota</taxon>
        <taxon>Gammaproteobacteria</taxon>
        <taxon>Alteromonadales</taxon>
        <taxon>Pseudoalteromonadaceae</taxon>
        <taxon>Pseudoalteromonas</taxon>
    </lineage>
</organism>
<protein>
    <submittedName>
        <fullName evidence="4">Pre-peptidase C-terminal domain-containing protein</fullName>
    </submittedName>
</protein>
<dbReference type="SUPFAM" id="SSF55486">
    <property type="entry name" value="Metalloproteases ('zincins'), catalytic domain"/>
    <property type="match status" value="1"/>
</dbReference>
<keyword evidence="1" id="KW-0482">Metalloprotease</keyword>
<dbReference type="CDD" id="cd04280">
    <property type="entry name" value="ZnMc_astacin_like"/>
    <property type="match status" value="1"/>
</dbReference>
<dbReference type="InterPro" id="IPR034035">
    <property type="entry name" value="Astacin-like_dom"/>
</dbReference>
<feature type="signal peptide" evidence="2">
    <location>
        <begin position="1"/>
        <end position="21"/>
    </location>
</feature>
<dbReference type="InterPro" id="IPR006026">
    <property type="entry name" value="Peptidase_Metallo"/>
</dbReference>
<feature type="binding site" evidence="1">
    <location>
        <position position="195"/>
    </location>
    <ligand>
        <name>Zn(2+)</name>
        <dbReference type="ChEBI" id="CHEBI:29105"/>
        <note>catalytic</note>
    </ligand>
</feature>
<dbReference type="PROSITE" id="PS51864">
    <property type="entry name" value="ASTACIN"/>
    <property type="match status" value="1"/>
</dbReference>
<sequence>MTINKIHSAVLFAVCSTSVFANQAKKSFNELTPLYINNTAHGEAFSVKLKDGSTLNLIDIDGLGYLGDMILGHTDELKRYGLDIAAVDGISSVNNANDMSTPSSAIRYPTSGYKWPQGEIPYQIDGSLSSSARQDFLYAVDHWNSKTNINLVPRSSQNDYINIVNGGGCSSWIGRSGGRQTLTLASNCGRGAAVHEIGHAVGLFHEQTRSDRDSYINILWQNIQSSMSYNFQKITRAQGQNYGPYDYYSIMHYRTNAFGIGNRTTISILDGSVNANLVGNSHVLSAGDMNAVAYVYGTTQEPKPCEVKALENGQSTILNAQINTEQCFKLALPDNSKSYTVTTEGLNGDADLFVRHNDIATAQNYDCKSAGENSNEQCTANVQGGYMHINVQAYKAFDNLKLTASYEVETDPVPCGVSQLTPGTDINISIDAKNSQCFKLMVPDSAERVEFKTQSGSGDADLYIQKEKLPTLQEFDCKSAGETSLESCNMNAQAGAYFVRVFAWNKIENVKLSAKIISKSDQFETYLGELKTNTQTDIQPNNDWFEYEGGQISASLSGPDNADLELVLQRWNGNQKIWYDLDSATEPGSQETINLDVNAGYYRFKIYSWDGQSKGQYTFKLQK</sequence>
<keyword evidence="5" id="KW-1185">Reference proteome</keyword>
<dbReference type="InterPro" id="IPR001506">
    <property type="entry name" value="Peptidase_M12A"/>
</dbReference>
<dbReference type="OrthoDB" id="5903218at2"/>
<comment type="cofactor">
    <cofactor evidence="1">
        <name>Zn(2+)</name>
        <dbReference type="ChEBI" id="CHEBI:29105"/>
    </cofactor>
    <text evidence="1">Binds 1 zinc ion per subunit.</text>
</comment>
<evidence type="ECO:0000313" key="5">
    <source>
        <dbReference type="Proteomes" id="UP000198862"/>
    </source>
</evidence>
<dbReference type="InterPro" id="IPR024079">
    <property type="entry name" value="MetalloPept_cat_dom_sf"/>
</dbReference>
<evidence type="ECO:0000256" key="2">
    <source>
        <dbReference type="SAM" id="SignalP"/>
    </source>
</evidence>